<name>A0A1V9YE89_9STRA</name>
<protein>
    <submittedName>
        <fullName evidence="1">Crinkler (CRN) family protein</fullName>
    </submittedName>
</protein>
<dbReference type="Proteomes" id="UP000243217">
    <property type="component" value="Unassembled WGS sequence"/>
</dbReference>
<evidence type="ECO:0000313" key="2">
    <source>
        <dbReference type="Proteomes" id="UP000243217"/>
    </source>
</evidence>
<comment type="caution">
    <text evidence="1">The sequence shown here is derived from an EMBL/GenBank/DDBJ whole genome shotgun (WGS) entry which is preliminary data.</text>
</comment>
<organism evidence="1 2">
    <name type="scientific">Thraustotheca clavata</name>
    <dbReference type="NCBI Taxonomy" id="74557"/>
    <lineage>
        <taxon>Eukaryota</taxon>
        <taxon>Sar</taxon>
        <taxon>Stramenopiles</taxon>
        <taxon>Oomycota</taxon>
        <taxon>Saprolegniomycetes</taxon>
        <taxon>Saprolegniales</taxon>
        <taxon>Achlyaceae</taxon>
        <taxon>Thraustotheca</taxon>
    </lineage>
</organism>
<dbReference type="EMBL" id="JNBS01004164">
    <property type="protein sequence ID" value="OQR83997.1"/>
    <property type="molecule type" value="Genomic_DNA"/>
</dbReference>
<dbReference type="AlphaFoldDB" id="A0A1V9YE89"/>
<keyword evidence="2" id="KW-1185">Reference proteome</keyword>
<proteinExistence type="predicted"/>
<accession>A0A1V9YE89</accession>
<gene>
    <name evidence="1" type="ORF">THRCLA_23112</name>
</gene>
<reference evidence="1 2" key="1">
    <citation type="journal article" date="2014" name="Genome Biol. Evol.">
        <title>The secreted proteins of Achlya hypogyna and Thraustotheca clavata identify the ancestral oomycete secretome and reveal gene acquisitions by horizontal gene transfer.</title>
        <authorList>
            <person name="Misner I."/>
            <person name="Blouin N."/>
            <person name="Leonard G."/>
            <person name="Richards T.A."/>
            <person name="Lane C.E."/>
        </authorList>
    </citation>
    <scope>NUCLEOTIDE SEQUENCE [LARGE SCALE GENOMIC DNA]</scope>
    <source>
        <strain evidence="1 2">ATCC 34112</strain>
    </source>
</reference>
<dbReference type="OrthoDB" id="122900at2759"/>
<evidence type="ECO:0000313" key="1">
    <source>
        <dbReference type="EMBL" id="OQR83997.1"/>
    </source>
</evidence>
<sequence>MSPNVDIPNGKNLPAFQRNVFRSCKLVVMVMGTDSRVTNLIKQSEGSRTEPHKWMSLIPRFPKYQLQVKEAQKNVWLESSTRFPCLKDIAMNSRGRFARNFIDGVVQSWENGTTDLCDLMDEAFAHVLEKTQIGKKFLNSLDGKVGQKLAVSYSNAEPAENTSRPRKKFKKIDDLGKTMHRHFANLIDKEISRCIVVWNRAFG</sequence>